<sequence length="70" mass="8331">MNRQREREWLAFRCGARDLGVSSFSMPHPRLRFRKQSRQNCTSTWRLHPGGVKAFAQTDTLRTRTRGRRL</sequence>
<evidence type="ECO:0000313" key="2">
    <source>
        <dbReference type="Proteomes" id="UP000287177"/>
    </source>
</evidence>
<organism evidence="1 2">
    <name type="scientific">Mycolicibacterium elephantis DSM 44368</name>
    <dbReference type="NCBI Taxonomy" id="1335622"/>
    <lineage>
        <taxon>Bacteria</taxon>
        <taxon>Bacillati</taxon>
        <taxon>Actinomycetota</taxon>
        <taxon>Actinomycetes</taxon>
        <taxon>Mycobacteriales</taxon>
        <taxon>Mycobacteriaceae</taxon>
        <taxon>Mycolicibacterium</taxon>
    </lineage>
</organism>
<comment type="caution">
    <text evidence="1">The sequence shown here is derived from an EMBL/GenBank/DDBJ whole genome shotgun (WGS) entry which is preliminary data.</text>
</comment>
<dbReference type="RefSeq" id="WP_128108226.1">
    <property type="nucleotide sequence ID" value="NZ_ATDN01000011.1"/>
</dbReference>
<reference evidence="1 2" key="1">
    <citation type="submission" date="2013-06" db="EMBL/GenBank/DDBJ databases">
        <title>The draft sequence of the Mycobacterium elephantis genome.</title>
        <authorList>
            <person name="Pettersson F.B."/>
            <person name="Das S."/>
            <person name="Dasgupta S."/>
            <person name="Bhattacharya A."/>
            <person name="Kirsebom L.A."/>
        </authorList>
    </citation>
    <scope>NUCLEOTIDE SEQUENCE [LARGE SCALE GENOMIC DNA]</scope>
    <source>
        <strain evidence="1 2">DSM 44368</strain>
    </source>
</reference>
<proteinExistence type="predicted"/>
<name>A0A439DVM1_9MYCO</name>
<dbReference type="AlphaFoldDB" id="A0A439DVM1"/>
<evidence type="ECO:0000313" key="1">
    <source>
        <dbReference type="EMBL" id="RWA21134.1"/>
    </source>
</evidence>
<accession>A0A439DVM1</accession>
<protein>
    <submittedName>
        <fullName evidence="1">Uncharacterized protein</fullName>
    </submittedName>
</protein>
<dbReference type="Proteomes" id="UP000287177">
    <property type="component" value="Unassembled WGS sequence"/>
</dbReference>
<keyword evidence="2" id="KW-1185">Reference proteome</keyword>
<dbReference type="EMBL" id="ATDN01000011">
    <property type="protein sequence ID" value="RWA21134.1"/>
    <property type="molecule type" value="Genomic_DNA"/>
</dbReference>
<gene>
    <name evidence="1" type="ORF">MELE44368_17160</name>
</gene>